<dbReference type="RefSeq" id="WP_188953240.1">
    <property type="nucleotide sequence ID" value="NZ_BMIB01000003.1"/>
</dbReference>
<keyword evidence="1" id="KW-0812">Transmembrane</keyword>
<evidence type="ECO:0000256" key="1">
    <source>
        <dbReference type="SAM" id="Phobius"/>
    </source>
</evidence>
<reference evidence="4" key="2">
    <citation type="submission" date="2020-09" db="EMBL/GenBank/DDBJ databases">
        <authorList>
            <person name="Sun Q."/>
            <person name="Zhou Y."/>
        </authorList>
    </citation>
    <scope>NUCLEOTIDE SEQUENCE</scope>
    <source>
        <strain evidence="4">CGMCC 1.15290</strain>
    </source>
</reference>
<reference evidence="4" key="1">
    <citation type="journal article" date="2014" name="Int. J. Syst. Evol. Microbiol.">
        <title>Complete genome sequence of Corynebacterium casei LMG S-19264T (=DSM 44701T), isolated from a smear-ripened cheese.</title>
        <authorList>
            <consortium name="US DOE Joint Genome Institute (JGI-PGF)"/>
            <person name="Walter F."/>
            <person name="Albersmeier A."/>
            <person name="Kalinowski J."/>
            <person name="Ruckert C."/>
        </authorList>
    </citation>
    <scope>NUCLEOTIDE SEQUENCE</scope>
    <source>
        <strain evidence="4">CGMCC 1.15290</strain>
    </source>
</reference>
<feature type="domain" description="Protein FecR C-terminal" evidence="3">
    <location>
        <begin position="324"/>
        <end position="390"/>
    </location>
</feature>
<evidence type="ECO:0000259" key="3">
    <source>
        <dbReference type="Pfam" id="PF16344"/>
    </source>
</evidence>
<feature type="domain" description="FecR protein" evidence="2">
    <location>
        <begin position="185"/>
        <end position="281"/>
    </location>
</feature>
<keyword evidence="1" id="KW-1133">Transmembrane helix</keyword>
<dbReference type="Pfam" id="PF16344">
    <property type="entry name" value="FecR_C"/>
    <property type="match status" value="1"/>
</dbReference>
<dbReference type="Pfam" id="PF04773">
    <property type="entry name" value="FecR"/>
    <property type="match status" value="1"/>
</dbReference>
<dbReference type="InterPro" id="IPR006860">
    <property type="entry name" value="FecR"/>
</dbReference>
<dbReference type="PANTHER" id="PTHR30273:SF2">
    <property type="entry name" value="PROTEIN FECR"/>
    <property type="match status" value="1"/>
</dbReference>
<sequence>MDFKQLLDDYRKGKMDAAQRAAFEQLLHSSERESELQQLLQEGYEQTEPVQAQEAQAFIYARIKAQMMDGATNQQPVEHQQSKPVAAMRWWRYAAAVILICGVATLFYRSKPDIQKSVAEQHPAADILPGHDGAVLTLANGKKIVLDSMGNTVVAQQNGAEVVLKDGLLAYEHTEEESKEIAYNTMTTPRGRQFQLQLPDGTRVWLNAASSITYPTRFTGKERKVEIHGEAYFEVTTNTQMPFRVATSREAVVEVLGTSFNIHAYDDEAAMQTTLLNGAVKVHVGGQAQLLKPGQQAVLNAGNTLSVAHAVNLEQVMAWKNGLFNFDGYDLKAVMREIGRWYDLDIVYETEPVQEEMMGEIQRTLKLSQVMKILQRIHVHYRVSGNQLIITK</sequence>
<dbReference type="Gene3D" id="3.55.50.30">
    <property type="match status" value="1"/>
</dbReference>
<dbReference type="Proteomes" id="UP000627292">
    <property type="component" value="Unassembled WGS sequence"/>
</dbReference>
<organism evidence="4 5">
    <name type="scientific">Filimonas zeae</name>
    <dbReference type="NCBI Taxonomy" id="1737353"/>
    <lineage>
        <taxon>Bacteria</taxon>
        <taxon>Pseudomonadati</taxon>
        <taxon>Bacteroidota</taxon>
        <taxon>Chitinophagia</taxon>
        <taxon>Chitinophagales</taxon>
        <taxon>Chitinophagaceae</taxon>
        <taxon>Filimonas</taxon>
    </lineage>
</organism>
<evidence type="ECO:0000259" key="2">
    <source>
        <dbReference type="Pfam" id="PF04773"/>
    </source>
</evidence>
<gene>
    <name evidence="4" type="ORF">GCM10011379_27940</name>
</gene>
<name>A0A917MWQ1_9BACT</name>
<dbReference type="InterPro" id="IPR032508">
    <property type="entry name" value="FecR_C"/>
</dbReference>
<feature type="transmembrane region" description="Helical" evidence="1">
    <location>
        <begin position="90"/>
        <end position="108"/>
    </location>
</feature>
<dbReference type="FunFam" id="2.60.120.1440:FF:000001">
    <property type="entry name" value="Putative anti-sigma factor"/>
    <property type="match status" value="1"/>
</dbReference>
<evidence type="ECO:0000313" key="4">
    <source>
        <dbReference type="EMBL" id="GGH70049.1"/>
    </source>
</evidence>
<dbReference type="AlphaFoldDB" id="A0A917MWQ1"/>
<dbReference type="EMBL" id="BMIB01000003">
    <property type="protein sequence ID" value="GGH70049.1"/>
    <property type="molecule type" value="Genomic_DNA"/>
</dbReference>
<dbReference type="Gene3D" id="2.60.120.1440">
    <property type="match status" value="1"/>
</dbReference>
<keyword evidence="5" id="KW-1185">Reference proteome</keyword>
<comment type="caution">
    <text evidence="4">The sequence shown here is derived from an EMBL/GenBank/DDBJ whole genome shotgun (WGS) entry which is preliminary data.</text>
</comment>
<dbReference type="GO" id="GO:0016989">
    <property type="term" value="F:sigma factor antagonist activity"/>
    <property type="evidence" value="ECO:0007669"/>
    <property type="project" value="TreeGrafter"/>
</dbReference>
<dbReference type="InterPro" id="IPR012373">
    <property type="entry name" value="Ferrdict_sens_TM"/>
</dbReference>
<proteinExistence type="predicted"/>
<evidence type="ECO:0000313" key="5">
    <source>
        <dbReference type="Proteomes" id="UP000627292"/>
    </source>
</evidence>
<protein>
    <submittedName>
        <fullName evidence="4">Iron dicitrate transporter FecR</fullName>
    </submittedName>
</protein>
<dbReference type="PANTHER" id="PTHR30273">
    <property type="entry name" value="PERIPLASMIC SIGNAL SENSOR AND SIGMA FACTOR ACTIVATOR FECR-RELATED"/>
    <property type="match status" value="1"/>
</dbReference>
<keyword evidence="1" id="KW-0472">Membrane</keyword>
<accession>A0A917MWQ1</accession>